<protein>
    <submittedName>
        <fullName evidence="8">Uncharacterized protein</fullName>
    </submittedName>
</protein>
<organism evidence="8 9">
    <name type="scientific">Frigoriglobus tundricola</name>
    <dbReference type="NCBI Taxonomy" id="2774151"/>
    <lineage>
        <taxon>Bacteria</taxon>
        <taxon>Pseudomonadati</taxon>
        <taxon>Planctomycetota</taxon>
        <taxon>Planctomycetia</taxon>
        <taxon>Gemmatales</taxon>
        <taxon>Gemmataceae</taxon>
        <taxon>Frigoriglobus</taxon>
    </lineage>
</organism>
<evidence type="ECO:0000313" key="8">
    <source>
        <dbReference type="EMBL" id="QJW99884.1"/>
    </source>
</evidence>
<evidence type="ECO:0000256" key="5">
    <source>
        <dbReference type="SAM" id="MobiDB-lite"/>
    </source>
</evidence>
<evidence type="ECO:0000259" key="6">
    <source>
        <dbReference type="Pfam" id="PF04542"/>
    </source>
</evidence>
<dbReference type="GO" id="GO:0003677">
    <property type="term" value="F:DNA binding"/>
    <property type="evidence" value="ECO:0007669"/>
    <property type="project" value="InterPro"/>
</dbReference>
<dbReference type="Pfam" id="PF04542">
    <property type="entry name" value="Sigma70_r2"/>
    <property type="match status" value="1"/>
</dbReference>
<dbReference type="PANTHER" id="PTHR43133:SF51">
    <property type="entry name" value="RNA POLYMERASE SIGMA FACTOR"/>
    <property type="match status" value="1"/>
</dbReference>
<feature type="domain" description="RNA polymerase sigma factor 70 region 4 type 2" evidence="7">
    <location>
        <begin position="137"/>
        <end position="188"/>
    </location>
</feature>
<dbReference type="Gene3D" id="1.10.10.10">
    <property type="entry name" value="Winged helix-like DNA-binding domain superfamily/Winged helix DNA-binding domain"/>
    <property type="match status" value="1"/>
</dbReference>
<feature type="domain" description="RNA polymerase sigma-70 region 2" evidence="6">
    <location>
        <begin position="42"/>
        <end position="108"/>
    </location>
</feature>
<accession>A0A6M5Z296</accession>
<dbReference type="PANTHER" id="PTHR43133">
    <property type="entry name" value="RNA POLYMERASE ECF-TYPE SIGMA FACTO"/>
    <property type="match status" value="1"/>
</dbReference>
<proteinExistence type="inferred from homology"/>
<dbReference type="RefSeq" id="WP_171474766.1">
    <property type="nucleotide sequence ID" value="NZ_CP053452.2"/>
</dbReference>
<dbReference type="SUPFAM" id="SSF88659">
    <property type="entry name" value="Sigma3 and sigma4 domains of RNA polymerase sigma factors"/>
    <property type="match status" value="1"/>
</dbReference>
<dbReference type="InterPro" id="IPR007627">
    <property type="entry name" value="RNA_pol_sigma70_r2"/>
</dbReference>
<dbReference type="KEGG" id="ftj:FTUN_7507"/>
<keyword evidence="3" id="KW-0731">Sigma factor</keyword>
<gene>
    <name evidence="8" type="ORF">FTUN_7507</name>
</gene>
<feature type="region of interest" description="Disordered" evidence="5">
    <location>
        <begin position="275"/>
        <end position="337"/>
    </location>
</feature>
<name>A0A6M5Z296_9BACT</name>
<dbReference type="SUPFAM" id="SSF88946">
    <property type="entry name" value="Sigma2 domain of RNA polymerase sigma factors"/>
    <property type="match status" value="1"/>
</dbReference>
<dbReference type="InterPro" id="IPR036388">
    <property type="entry name" value="WH-like_DNA-bd_sf"/>
</dbReference>
<dbReference type="InterPro" id="IPR014284">
    <property type="entry name" value="RNA_pol_sigma-70_dom"/>
</dbReference>
<keyword evidence="9" id="KW-1185">Reference proteome</keyword>
<keyword evidence="4" id="KW-0804">Transcription</keyword>
<dbReference type="InterPro" id="IPR013249">
    <property type="entry name" value="RNA_pol_sigma70_r4_t2"/>
</dbReference>
<feature type="compositionally biased region" description="Polar residues" evidence="5">
    <location>
        <begin position="282"/>
        <end position="291"/>
    </location>
</feature>
<evidence type="ECO:0000313" key="9">
    <source>
        <dbReference type="Proteomes" id="UP000503447"/>
    </source>
</evidence>
<dbReference type="GO" id="GO:0006352">
    <property type="term" value="P:DNA-templated transcription initiation"/>
    <property type="evidence" value="ECO:0007669"/>
    <property type="project" value="InterPro"/>
</dbReference>
<dbReference type="InterPro" id="IPR013325">
    <property type="entry name" value="RNA_pol_sigma_r2"/>
</dbReference>
<evidence type="ECO:0000256" key="4">
    <source>
        <dbReference type="ARBA" id="ARBA00023163"/>
    </source>
</evidence>
<feature type="compositionally biased region" description="Basic residues" evidence="5">
    <location>
        <begin position="294"/>
        <end position="311"/>
    </location>
</feature>
<dbReference type="InterPro" id="IPR039425">
    <property type="entry name" value="RNA_pol_sigma-70-like"/>
</dbReference>
<dbReference type="GO" id="GO:0016987">
    <property type="term" value="F:sigma factor activity"/>
    <property type="evidence" value="ECO:0007669"/>
    <property type="project" value="UniProtKB-KW"/>
</dbReference>
<dbReference type="NCBIfam" id="TIGR02937">
    <property type="entry name" value="sigma70-ECF"/>
    <property type="match status" value="1"/>
</dbReference>
<sequence>MAGQAAVLRTVMRSVEPKSAATDRELLLRFARENDQTAFAALVKRHTPMVLGVCRRALPTVQDAEDACQATFLVLAKRTTGGCWHESVANWLYATARRVAHNARLAAERRARREAGAAVPEAVEPVDRMTGRELLTALDRALEALPARYREPLVLCYLEGLTRDEAATRLGVPLATLHTRIDRARKRLHEILTRAGCGLGVGLLGLAEAPQAGAAPPRLVASILTAVSRLTPTGAGGPLSGGCGTGTLARTKAAVAAAFGLLAVGFALAVPAAGPPSVAPDQPNTSVTSDPKANAKKTKRYRSRPNRRRSGSRSGAWYSVPTTRPSPARRCTCRMGGNRWCPRRKRRSLLTARSASL</sequence>
<dbReference type="EMBL" id="CP053452">
    <property type="protein sequence ID" value="QJW99884.1"/>
    <property type="molecule type" value="Genomic_DNA"/>
</dbReference>
<dbReference type="Gene3D" id="1.10.1740.10">
    <property type="match status" value="1"/>
</dbReference>
<evidence type="ECO:0000256" key="1">
    <source>
        <dbReference type="ARBA" id="ARBA00010641"/>
    </source>
</evidence>
<evidence type="ECO:0000256" key="2">
    <source>
        <dbReference type="ARBA" id="ARBA00023015"/>
    </source>
</evidence>
<dbReference type="CDD" id="cd06171">
    <property type="entry name" value="Sigma70_r4"/>
    <property type="match status" value="1"/>
</dbReference>
<dbReference type="Proteomes" id="UP000503447">
    <property type="component" value="Chromosome"/>
</dbReference>
<keyword evidence="2" id="KW-0805">Transcription regulation</keyword>
<reference evidence="9" key="1">
    <citation type="submission" date="2020-05" db="EMBL/GenBank/DDBJ databases">
        <title>Frigoriglobus tundricola gen. nov., sp. nov., a psychrotolerant cellulolytic planctomycete of the family Gemmataceae with two divergent copies of 16S rRNA gene.</title>
        <authorList>
            <person name="Kulichevskaya I.S."/>
            <person name="Ivanova A.A."/>
            <person name="Naumoff D.G."/>
            <person name="Beletsky A.V."/>
            <person name="Rijpstra W.I.C."/>
            <person name="Sinninghe Damste J.S."/>
            <person name="Mardanov A.V."/>
            <person name="Ravin N.V."/>
            <person name="Dedysh S.N."/>
        </authorList>
    </citation>
    <scope>NUCLEOTIDE SEQUENCE [LARGE SCALE GENOMIC DNA]</scope>
    <source>
        <strain evidence="9">PL17</strain>
    </source>
</reference>
<evidence type="ECO:0000259" key="7">
    <source>
        <dbReference type="Pfam" id="PF08281"/>
    </source>
</evidence>
<dbReference type="InterPro" id="IPR013324">
    <property type="entry name" value="RNA_pol_sigma_r3/r4-like"/>
</dbReference>
<dbReference type="AlphaFoldDB" id="A0A6M5Z296"/>
<dbReference type="Pfam" id="PF08281">
    <property type="entry name" value="Sigma70_r4_2"/>
    <property type="match status" value="1"/>
</dbReference>
<evidence type="ECO:0000256" key="3">
    <source>
        <dbReference type="ARBA" id="ARBA00023082"/>
    </source>
</evidence>
<comment type="similarity">
    <text evidence="1">Belongs to the sigma-70 factor family. ECF subfamily.</text>
</comment>